<accession>A0A4Q7NNU8</accession>
<evidence type="ECO:0000313" key="7">
    <source>
        <dbReference type="Proteomes" id="UP000292445"/>
    </source>
</evidence>
<keyword evidence="1" id="KW-0805">Transcription regulation</keyword>
<evidence type="ECO:0000259" key="5">
    <source>
        <dbReference type="PROSITE" id="PS51078"/>
    </source>
</evidence>
<evidence type="ECO:0000259" key="4">
    <source>
        <dbReference type="PROSITE" id="PS51077"/>
    </source>
</evidence>
<dbReference type="InterPro" id="IPR036388">
    <property type="entry name" value="WH-like_DNA-bd_sf"/>
</dbReference>
<dbReference type="GO" id="GO:0003700">
    <property type="term" value="F:DNA-binding transcription factor activity"/>
    <property type="evidence" value="ECO:0007669"/>
    <property type="project" value="TreeGrafter"/>
</dbReference>
<dbReference type="GO" id="GO:0045892">
    <property type="term" value="P:negative regulation of DNA-templated transcription"/>
    <property type="evidence" value="ECO:0007669"/>
    <property type="project" value="TreeGrafter"/>
</dbReference>
<organism evidence="6 7">
    <name type="scientific">Pigmentiphaga kullae</name>
    <dbReference type="NCBI Taxonomy" id="151784"/>
    <lineage>
        <taxon>Bacteria</taxon>
        <taxon>Pseudomonadati</taxon>
        <taxon>Pseudomonadota</taxon>
        <taxon>Betaproteobacteria</taxon>
        <taxon>Burkholderiales</taxon>
        <taxon>Alcaligenaceae</taxon>
        <taxon>Pigmentiphaga</taxon>
    </lineage>
</organism>
<evidence type="ECO:0000256" key="3">
    <source>
        <dbReference type="ARBA" id="ARBA00023163"/>
    </source>
</evidence>
<dbReference type="AlphaFoldDB" id="A0A4Q7NNU8"/>
<keyword evidence="2" id="KW-0238">DNA-binding</keyword>
<dbReference type="InterPro" id="IPR005471">
    <property type="entry name" value="Tscrpt_reg_IclR_N"/>
</dbReference>
<dbReference type="InterPro" id="IPR014757">
    <property type="entry name" value="Tscrpt_reg_IclR_C"/>
</dbReference>
<reference evidence="6 7" key="1">
    <citation type="submission" date="2019-02" db="EMBL/GenBank/DDBJ databases">
        <title>Genomic Encyclopedia of Type Strains, Phase IV (KMG-IV): sequencing the most valuable type-strain genomes for metagenomic binning, comparative biology and taxonomic classification.</title>
        <authorList>
            <person name="Goeker M."/>
        </authorList>
    </citation>
    <scope>NUCLEOTIDE SEQUENCE [LARGE SCALE GENOMIC DNA]</scope>
    <source>
        <strain evidence="6 7">K24</strain>
    </source>
</reference>
<dbReference type="RefSeq" id="WP_165404581.1">
    <property type="nucleotide sequence ID" value="NZ_SGXC01000001.1"/>
</dbReference>
<dbReference type="PROSITE" id="PS51078">
    <property type="entry name" value="ICLR_ED"/>
    <property type="match status" value="1"/>
</dbReference>
<feature type="domain" description="HTH iclR-type" evidence="4">
    <location>
        <begin position="13"/>
        <end position="75"/>
    </location>
</feature>
<dbReference type="InterPro" id="IPR050707">
    <property type="entry name" value="HTH_MetabolicPath_Reg"/>
</dbReference>
<protein>
    <submittedName>
        <fullName evidence="6">IclR family transcriptional regulator</fullName>
    </submittedName>
</protein>
<dbReference type="Gene3D" id="1.10.10.10">
    <property type="entry name" value="Winged helix-like DNA-binding domain superfamily/Winged helix DNA-binding domain"/>
    <property type="match status" value="1"/>
</dbReference>
<feature type="domain" description="IclR-ED" evidence="5">
    <location>
        <begin position="76"/>
        <end position="261"/>
    </location>
</feature>
<dbReference type="Gene3D" id="3.30.450.40">
    <property type="match status" value="1"/>
</dbReference>
<dbReference type="EMBL" id="SGXC01000001">
    <property type="protein sequence ID" value="RZS86626.1"/>
    <property type="molecule type" value="Genomic_DNA"/>
</dbReference>
<keyword evidence="7" id="KW-1185">Reference proteome</keyword>
<dbReference type="PANTHER" id="PTHR30136:SF8">
    <property type="entry name" value="TRANSCRIPTIONAL REGULATORY PROTEIN"/>
    <property type="match status" value="1"/>
</dbReference>
<dbReference type="GO" id="GO:0003677">
    <property type="term" value="F:DNA binding"/>
    <property type="evidence" value="ECO:0007669"/>
    <property type="project" value="UniProtKB-KW"/>
</dbReference>
<name>A0A4Q7NNU8_9BURK</name>
<dbReference type="InterPro" id="IPR036390">
    <property type="entry name" value="WH_DNA-bd_sf"/>
</dbReference>
<comment type="caution">
    <text evidence="6">The sequence shown here is derived from an EMBL/GenBank/DDBJ whole genome shotgun (WGS) entry which is preliminary data.</text>
</comment>
<gene>
    <name evidence="6" type="ORF">EV675_2674</name>
</gene>
<dbReference type="Proteomes" id="UP000292445">
    <property type="component" value="Unassembled WGS sequence"/>
</dbReference>
<keyword evidence="3" id="KW-0804">Transcription</keyword>
<evidence type="ECO:0000256" key="2">
    <source>
        <dbReference type="ARBA" id="ARBA00023125"/>
    </source>
</evidence>
<evidence type="ECO:0000313" key="6">
    <source>
        <dbReference type="EMBL" id="RZS86626.1"/>
    </source>
</evidence>
<dbReference type="SUPFAM" id="SSF55781">
    <property type="entry name" value="GAF domain-like"/>
    <property type="match status" value="1"/>
</dbReference>
<dbReference type="InterPro" id="IPR029016">
    <property type="entry name" value="GAF-like_dom_sf"/>
</dbReference>
<dbReference type="Pfam" id="PF09339">
    <property type="entry name" value="HTH_IclR"/>
    <property type="match status" value="1"/>
</dbReference>
<dbReference type="PROSITE" id="PS51077">
    <property type="entry name" value="HTH_ICLR"/>
    <property type="match status" value="1"/>
</dbReference>
<proteinExistence type="predicted"/>
<sequence>MDDESTTREPRRIKSIEVGFRILRLLEQAQEKLLLRDIAVGVGMPASNAHLYLASFLHEGVVERDAATGRYGLGPFAVQLGSAALRQSSLVERAKDLLSQLRTQTRHSVFLAVWGNRGPTIVFKIDGDEYGPMGVRVGHVLPLLSTATGRVFLSWLPAEQTGQLVEQERSSSVSLAGNFDARIRDATIVDIAKDVRRDGIARTDSAMSGGFSAASAPVFDQMRQLCAAITTLGPEPDDTAVAQFEEALRNTADELSRRLGAPR</sequence>
<evidence type="ECO:0000256" key="1">
    <source>
        <dbReference type="ARBA" id="ARBA00023015"/>
    </source>
</evidence>
<dbReference type="Pfam" id="PF01614">
    <property type="entry name" value="IclR_C"/>
    <property type="match status" value="1"/>
</dbReference>
<dbReference type="PANTHER" id="PTHR30136">
    <property type="entry name" value="HELIX-TURN-HELIX TRANSCRIPTIONAL REGULATOR, ICLR FAMILY"/>
    <property type="match status" value="1"/>
</dbReference>
<dbReference type="SMART" id="SM00346">
    <property type="entry name" value="HTH_ICLR"/>
    <property type="match status" value="1"/>
</dbReference>
<dbReference type="SUPFAM" id="SSF46785">
    <property type="entry name" value="Winged helix' DNA-binding domain"/>
    <property type="match status" value="1"/>
</dbReference>